<sequence>MEEWELVEALMHTLHILKPVTLYLSSEDPTVTDIIPAIDKIDQFFTTSAFETVTGPKDTEVVDVGYALKVSLMCAKQTLNKYYALTDASSVSRIATNLKWEPEWISKAHQITQEAYQNHYHNCLDLLKAYSKQDRTVATADTKLQTEGVITCPSQLPPLTLSAQSTRALMCVGNWSLKGLIHEDDLLGIAEDGQEWVPDEEKGLGHAEPDDDEMFKEHKEDDNSEEEDVNDEEETDEDESEASMEVMEFSREEDSD</sequence>
<dbReference type="Proteomes" id="UP001437256">
    <property type="component" value="Unassembled WGS sequence"/>
</dbReference>
<evidence type="ECO:0000256" key="1">
    <source>
        <dbReference type="SAM" id="MobiDB-lite"/>
    </source>
</evidence>
<evidence type="ECO:0000313" key="3">
    <source>
        <dbReference type="Proteomes" id="UP001437256"/>
    </source>
</evidence>
<dbReference type="EMBL" id="JBBXMP010000272">
    <property type="protein sequence ID" value="KAL0058829.1"/>
    <property type="molecule type" value="Genomic_DNA"/>
</dbReference>
<evidence type="ECO:0000313" key="2">
    <source>
        <dbReference type="EMBL" id="KAL0058829.1"/>
    </source>
</evidence>
<feature type="compositionally biased region" description="Acidic residues" evidence="1">
    <location>
        <begin position="222"/>
        <end position="242"/>
    </location>
</feature>
<feature type="compositionally biased region" description="Basic and acidic residues" evidence="1">
    <location>
        <begin position="199"/>
        <end position="208"/>
    </location>
</feature>
<organism evidence="2 3">
    <name type="scientific">Marasmius tenuissimus</name>
    <dbReference type="NCBI Taxonomy" id="585030"/>
    <lineage>
        <taxon>Eukaryota</taxon>
        <taxon>Fungi</taxon>
        <taxon>Dikarya</taxon>
        <taxon>Basidiomycota</taxon>
        <taxon>Agaricomycotina</taxon>
        <taxon>Agaricomycetes</taxon>
        <taxon>Agaricomycetidae</taxon>
        <taxon>Agaricales</taxon>
        <taxon>Marasmiineae</taxon>
        <taxon>Marasmiaceae</taxon>
        <taxon>Marasmius</taxon>
    </lineage>
</organism>
<protein>
    <submittedName>
        <fullName evidence="2">Uncharacterized protein</fullName>
    </submittedName>
</protein>
<keyword evidence="3" id="KW-1185">Reference proteome</keyword>
<name>A0ABR2ZD33_9AGAR</name>
<gene>
    <name evidence="2" type="ORF">AAF712_014480</name>
</gene>
<comment type="caution">
    <text evidence="2">The sequence shown here is derived from an EMBL/GenBank/DDBJ whole genome shotgun (WGS) entry which is preliminary data.</text>
</comment>
<accession>A0ABR2ZD33</accession>
<proteinExistence type="predicted"/>
<feature type="region of interest" description="Disordered" evidence="1">
    <location>
        <begin position="198"/>
        <end position="256"/>
    </location>
</feature>
<reference evidence="2 3" key="1">
    <citation type="submission" date="2024-05" db="EMBL/GenBank/DDBJ databases">
        <title>A draft genome resource for the thread blight pathogen Marasmius tenuissimus strain MS-2.</title>
        <authorList>
            <person name="Yulfo-Soto G.E."/>
            <person name="Baruah I.K."/>
            <person name="Amoako-Attah I."/>
            <person name="Bukari Y."/>
            <person name="Meinhardt L.W."/>
            <person name="Bailey B.A."/>
            <person name="Cohen S.P."/>
        </authorList>
    </citation>
    <scope>NUCLEOTIDE SEQUENCE [LARGE SCALE GENOMIC DNA]</scope>
    <source>
        <strain evidence="2 3">MS-2</strain>
    </source>
</reference>